<evidence type="ECO:0000313" key="3">
    <source>
        <dbReference type="Proteomes" id="UP000595140"/>
    </source>
</evidence>
<dbReference type="EMBL" id="OOIL02001413">
    <property type="protein sequence ID" value="VFQ74960.1"/>
    <property type="molecule type" value="Genomic_DNA"/>
</dbReference>
<dbReference type="AlphaFoldDB" id="A0A484LF55"/>
<proteinExistence type="predicted"/>
<accession>A0A484LF55</accession>
<evidence type="ECO:0000313" key="2">
    <source>
        <dbReference type="EMBL" id="VFQ74960.1"/>
    </source>
</evidence>
<evidence type="ECO:0000256" key="1">
    <source>
        <dbReference type="SAM" id="SignalP"/>
    </source>
</evidence>
<gene>
    <name evidence="2" type="ORF">CCAM_LOCUS16736</name>
</gene>
<organism evidence="2 3">
    <name type="scientific">Cuscuta campestris</name>
    <dbReference type="NCBI Taxonomy" id="132261"/>
    <lineage>
        <taxon>Eukaryota</taxon>
        <taxon>Viridiplantae</taxon>
        <taxon>Streptophyta</taxon>
        <taxon>Embryophyta</taxon>
        <taxon>Tracheophyta</taxon>
        <taxon>Spermatophyta</taxon>
        <taxon>Magnoliopsida</taxon>
        <taxon>eudicotyledons</taxon>
        <taxon>Gunneridae</taxon>
        <taxon>Pentapetalae</taxon>
        <taxon>asterids</taxon>
        <taxon>lamiids</taxon>
        <taxon>Solanales</taxon>
        <taxon>Convolvulaceae</taxon>
        <taxon>Cuscuteae</taxon>
        <taxon>Cuscuta</taxon>
        <taxon>Cuscuta subgen. Grammica</taxon>
        <taxon>Cuscuta sect. Cleistogrammica</taxon>
    </lineage>
</organism>
<feature type="signal peptide" evidence="1">
    <location>
        <begin position="1"/>
        <end position="23"/>
    </location>
</feature>
<reference evidence="2 3" key="1">
    <citation type="submission" date="2018-04" db="EMBL/GenBank/DDBJ databases">
        <authorList>
            <person name="Vogel A."/>
        </authorList>
    </citation>
    <scope>NUCLEOTIDE SEQUENCE [LARGE SCALE GENOMIC DNA]</scope>
</reference>
<keyword evidence="3" id="KW-1185">Reference proteome</keyword>
<protein>
    <submittedName>
        <fullName evidence="2">Uncharacterized protein</fullName>
    </submittedName>
</protein>
<dbReference type="Proteomes" id="UP000595140">
    <property type="component" value="Unassembled WGS sequence"/>
</dbReference>
<feature type="chain" id="PRO_5019747252" evidence="1">
    <location>
        <begin position="24"/>
        <end position="90"/>
    </location>
</feature>
<name>A0A484LF55_9ASTE</name>
<sequence>MALPMKTPLLLLGCTVIAASSKACPQSPSPLFKIAARSPSLGLIRGQICLVEQPPDTMKERNISKEGTTTSDKMVATAVVQFVAVTSKSA</sequence>
<keyword evidence="1" id="KW-0732">Signal</keyword>